<dbReference type="SMART" id="SM00086">
    <property type="entry name" value="PAC"/>
    <property type="match status" value="1"/>
</dbReference>
<sequence length="436" mass="49069">MFSPKILVIEDEEIFALDLRKKLQELGYTVSEITNSGEEAIKTIAETHPNLVLIGTRWAETTDGVHFADTITNTFQVPVLHLTKYSERIKVQKNRRNKPWNSIVKKLAERELHIAIEIALRKHYAERTLKAEQQKFTAILRSMGCAVIITDNYGHIQMMNPLAEVLTACAQHEAMNKKLANILRAADKEIREGIENLTIQVLQEGVSLNLPKNCILYAKDSREIHIEGSITPIRDDNGHIKGSVLVFQDITQRKQVEADLIRNAFYDTLTGLPNRALFLERLGQAFERSQRINGYQFAVLFLDLDGFKAVNDNYGHLTGDRLLIETARRLESCLRSGDTVGRFGGDEFVVLVEDIKEIADAINVAHRIQNSLKLPVAINAQQLYIGVSIGIAINCCAYKEPSSLLRDADIAMYRAKAQGKAQYAVFNFPQLLVAND</sequence>
<dbReference type="InterPro" id="IPR011006">
    <property type="entry name" value="CheY-like_superfamily"/>
</dbReference>
<feature type="domain" description="PAS" evidence="3">
    <location>
        <begin position="132"/>
        <end position="205"/>
    </location>
</feature>
<evidence type="ECO:0000313" key="8">
    <source>
        <dbReference type="Proteomes" id="UP000029738"/>
    </source>
</evidence>
<dbReference type="CDD" id="cd01949">
    <property type="entry name" value="GGDEF"/>
    <property type="match status" value="1"/>
</dbReference>
<dbReference type="SMART" id="SM00448">
    <property type="entry name" value="REC"/>
    <property type="match status" value="1"/>
</dbReference>
<dbReference type="PROSITE" id="PS50110">
    <property type="entry name" value="RESPONSE_REGULATORY"/>
    <property type="match status" value="1"/>
</dbReference>
<name>A0A0C1N4T5_9CYAN</name>
<dbReference type="PANTHER" id="PTHR44757:SF2">
    <property type="entry name" value="BIOFILM ARCHITECTURE MAINTENANCE PROTEIN MBAA"/>
    <property type="match status" value="1"/>
</dbReference>
<dbReference type="InterPro" id="IPR043128">
    <property type="entry name" value="Rev_trsase/Diguanyl_cyclase"/>
</dbReference>
<dbReference type="EMBL" id="JHEG02000059">
    <property type="protein sequence ID" value="KIE07461.1"/>
    <property type="molecule type" value="Genomic_DNA"/>
</dbReference>
<dbReference type="NCBIfam" id="TIGR00254">
    <property type="entry name" value="GGDEF"/>
    <property type="match status" value="1"/>
</dbReference>
<dbReference type="Gene3D" id="3.40.50.2300">
    <property type="match status" value="1"/>
</dbReference>
<evidence type="ECO:0000259" key="3">
    <source>
        <dbReference type="PROSITE" id="PS50112"/>
    </source>
</evidence>
<feature type="domain" description="Response regulatory" evidence="2">
    <location>
        <begin position="5"/>
        <end position="120"/>
    </location>
</feature>
<feature type="domain" description="GGDEF" evidence="5">
    <location>
        <begin position="295"/>
        <end position="428"/>
    </location>
</feature>
<dbReference type="SUPFAM" id="SSF55785">
    <property type="entry name" value="PYP-like sensor domain (PAS domain)"/>
    <property type="match status" value="1"/>
</dbReference>
<dbReference type="STRING" id="1479485.DA73_0240970"/>
<dbReference type="CDD" id="cd00130">
    <property type="entry name" value="PAS"/>
    <property type="match status" value="1"/>
</dbReference>
<dbReference type="EMBL" id="JHEG04000001">
    <property type="protein sequence ID" value="KAF3889066.1"/>
    <property type="molecule type" value="Genomic_DNA"/>
</dbReference>
<dbReference type="Pfam" id="PF00990">
    <property type="entry name" value="GGDEF"/>
    <property type="match status" value="1"/>
</dbReference>
<dbReference type="InterPro" id="IPR000014">
    <property type="entry name" value="PAS"/>
</dbReference>
<dbReference type="RefSeq" id="WP_038076026.1">
    <property type="nucleotide sequence ID" value="NZ_JHEG04000001.1"/>
</dbReference>
<protein>
    <submittedName>
        <fullName evidence="7">Diguanylate cyclase</fullName>
    </submittedName>
</protein>
<feature type="domain" description="PAC" evidence="4">
    <location>
        <begin position="204"/>
        <end position="262"/>
    </location>
</feature>
<dbReference type="GO" id="GO:0006355">
    <property type="term" value="P:regulation of DNA-templated transcription"/>
    <property type="evidence" value="ECO:0007669"/>
    <property type="project" value="InterPro"/>
</dbReference>
<organism evidence="7">
    <name type="scientific">Tolypothrix bouteillei VB521301</name>
    <dbReference type="NCBI Taxonomy" id="1479485"/>
    <lineage>
        <taxon>Bacteria</taxon>
        <taxon>Bacillati</taxon>
        <taxon>Cyanobacteriota</taxon>
        <taxon>Cyanophyceae</taxon>
        <taxon>Nostocales</taxon>
        <taxon>Tolypothrichaceae</taxon>
        <taxon>Tolypothrix</taxon>
    </lineage>
</organism>
<dbReference type="Pfam" id="PF00989">
    <property type="entry name" value="PAS"/>
    <property type="match status" value="1"/>
</dbReference>
<dbReference type="SMART" id="SM00091">
    <property type="entry name" value="PAS"/>
    <property type="match status" value="1"/>
</dbReference>
<dbReference type="AlphaFoldDB" id="A0A0C1N4T5"/>
<dbReference type="PROSITE" id="PS50113">
    <property type="entry name" value="PAC"/>
    <property type="match status" value="1"/>
</dbReference>
<dbReference type="Pfam" id="PF00072">
    <property type="entry name" value="Response_reg"/>
    <property type="match status" value="1"/>
</dbReference>
<dbReference type="SUPFAM" id="SSF55073">
    <property type="entry name" value="Nucleotide cyclase"/>
    <property type="match status" value="1"/>
</dbReference>
<comment type="caution">
    <text evidence="7">The sequence shown here is derived from an EMBL/GenBank/DDBJ whole genome shotgun (WGS) entry which is preliminary data.</text>
</comment>
<dbReference type="Proteomes" id="UP000029738">
    <property type="component" value="Unassembled WGS sequence"/>
</dbReference>
<dbReference type="PROSITE" id="PS50887">
    <property type="entry name" value="GGDEF"/>
    <property type="match status" value="1"/>
</dbReference>
<gene>
    <name evidence="7" type="ORF">DA73_0240970</name>
    <name evidence="6" type="ORF">DA73_0400028995</name>
</gene>
<dbReference type="InterPro" id="IPR001610">
    <property type="entry name" value="PAC"/>
</dbReference>
<dbReference type="Gene3D" id="3.30.70.270">
    <property type="match status" value="1"/>
</dbReference>
<evidence type="ECO:0000256" key="1">
    <source>
        <dbReference type="PROSITE-ProRule" id="PRU00169"/>
    </source>
</evidence>
<dbReference type="InterPro" id="IPR001789">
    <property type="entry name" value="Sig_transdc_resp-reg_receiver"/>
</dbReference>
<accession>A0A0C1N4T5</accession>
<evidence type="ECO:0000259" key="5">
    <source>
        <dbReference type="PROSITE" id="PS50887"/>
    </source>
</evidence>
<comment type="caution">
    <text evidence="1">Lacks conserved residue(s) required for the propagation of feature annotation.</text>
</comment>
<dbReference type="GO" id="GO:0000160">
    <property type="term" value="P:phosphorelay signal transduction system"/>
    <property type="evidence" value="ECO:0007669"/>
    <property type="project" value="InterPro"/>
</dbReference>
<evidence type="ECO:0000259" key="4">
    <source>
        <dbReference type="PROSITE" id="PS50113"/>
    </source>
</evidence>
<dbReference type="FunFam" id="3.30.70.270:FF:000001">
    <property type="entry name" value="Diguanylate cyclase domain protein"/>
    <property type="match status" value="1"/>
</dbReference>
<keyword evidence="8" id="KW-1185">Reference proteome</keyword>
<dbReference type="Gene3D" id="3.30.450.20">
    <property type="entry name" value="PAS domain"/>
    <property type="match status" value="1"/>
</dbReference>
<evidence type="ECO:0000313" key="7">
    <source>
        <dbReference type="EMBL" id="KIE07461.1"/>
    </source>
</evidence>
<dbReference type="InterPro" id="IPR000700">
    <property type="entry name" value="PAS-assoc_C"/>
</dbReference>
<dbReference type="InterPro" id="IPR013767">
    <property type="entry name" value="PAS_fold"/>
</dbReference>
<dbReference type="PROSITE" id="PS50112">
    <property type="entry name" value="PAS"/>
    <property type="match status" value="1"/>
</dbReference>
<dbReference type="InterPro" id="IPR035965">
    <property type="entry name" value="PAS-like_dom_sf"/>
</dbReference>
<reference evidence="6" key="2">
    <citation type="submission" date="2019-11" db="EMBL/GenBank/DDBJ databases">
        <title>Improved Assembly of Tolypothrix boutellei genome.</title>
        <authorList>
            <person name="Sarangi A.N."/>
            <person name="Mukherjee M."/>
            <person name="Ghosh S."/>
            <person name="Singh D."/>
            <person name="Das A."/>
            <person name="Kant S."/>
            <person name="Prusty A."/>
            <person name="Tripathy S."/>
        </authorList>
    </citation>
    <scope>NUCLEOTIDE SEQUENCE</scope>
    <source>
        <strain evidence="6">VB521301</strain>
    </source>
</reference>
<dbReference type="NCBIfam" id="TIGR00229">
    <property type="entry name" value="sensory_box"/>
    <property type="match status" value="1"/>
</dbReference>
<proteinExistence type="predicted"/>
<dbReference type="SUPFAM" id="SSF52172">
    <property type="entry name" value="CheY-like"/>
    <property type="match status" value="1"/>
</dbReference>
<dbReference type="SMART" id="SM00267">
    <property type="entry name" value="GGDEF"/>
    <property type="match status" value="1"/>
</dbReference>
<dbReference type="InterPro" id="IPR029787">
    <property type="entry name" value="Nucleotide_cyclase"/>
</dbReference>
<dbReference type="InterPro" id="IPR052155">
    <property type="entry name" value="Biofilm_reg_signaling"/>
</dbReference>
<dbReference type="OrthoDB" id="543801at2"/>
<reference evidence="7" key="1">
    <citation type="journal article" date="2015" name="Genome Announc.">
        <title>Draft Genome Sequence of Tolypothrix boutellei Strain VB521301.</title>
        <authorList>
            <person name="Chandrababunaidu M.M."/>
            <person name="Singh D."/>
            <person name="Sen D."/>
            <person name="Bhan S."/>
            <person name="Das S."/>
            <person name="Gupta A."/>
            <person name="Adhikary S.P."/>
            <person name="Tripathy S."/>
        </authorList>
    </citation>
    <scope>NUCLEOTIDE SEQUENCE</scope>
    <source>
        <strain evidence="7">VB521301</strain>
    </source>
</reference>
<dbReference type="InterPro" id="IPR000160">
    <property type="entry name" value="GGDEF_dom"/>
</dbReference>
<evidence type="ECO:0000313" key="6">
    <source>
        <dbReference type="EMBL" id="KAF3889066.1"/>
    </source>
</evidence>
<evidence type="ECO:0000259" key="2">
    <source>
        <dbReference type="PROSITE" id="PS50110"/>
    </source>
</evidence>
<dbReference type="PANTHER" id="PTHR44757">
    <property type="entry name" value="DIGUANYLATE CYCLASE DGCP"/>
    <property type="match status" value="1"/>
</dbReference>